<dbReference type="PANTHER" id="PTHR43512">
    <property type="entry name" value="TRANSLATION FACTOR GUF1-RELATED"/>
    <property type="match status" value="1"/>
</dbReference>
<dbReference type="Proteomes" id="UP000585474">
    <property type="component" value="Unassembled WGS sequence"/>
</dbReference>
<name>A0A7J0F580_9ERIC</name>
<dbReference type="PANTHER" id="PTHR43512:SF4">
    <property type="entry name" value="TRANSLATION FACTOR GUF1 HOMOLOG, CHLOROPLASTIC"/>
    <property type="match status" value="1"/>
</dbReference>
<dbReference type="GO" id="GO:0043022">
    <property type="term" value="F:ribosome binding"/>
    <property type="evidence" value="ECO:0007669"/>
    <property type="project" value="TreeGrafter"/>
</dbReference>
<organism evidence="1 2">
    <name type="scientific">Actinidia rufa</name>
    <dbReference type="NCBI Taxonomy" id="165716"/>
    <lineage>
        <taxon>Eukaryota</taxon>
        <taxon>Viridiplantae</taxon>
        <taxon>Streptophyta</taxon>
        <taxon>Embryophyta</taxon>
        <taxon>Tracheophyta</taxon>
        <taxon>Spermatophyta</taxon>
        <taxon>Magnoliopsida</taxon>
        <taxon>eudicotyledons</taxon>
        <taxon>Gunneridae</taxon>
        <taxon>Pentapetalae</taxon>
        <taxon>asterids</taxon>
        <taxon>Ericales</taxon>
        <taxon>Actinidiaceae</taxon>
        <taxon>Actinidia</taxon>
    </lineage>
</organism>
<evidence type="ECO:0000313" key="1">
    <source>
        <dbReference type="EMBL" id="GFY93865.1"/>
    </source>
</evidence>
<gene>
    <name evidence="1" type="ORF">Acr_09g0003110</name>
</gene>
<dbReference type="GO" id="GO:0045727">
    <property type="term" value="P:positive regulation of translation"/>
    <property type="evidence" value="ECO:0007669"/>
    <property type="project" value="TreeGrafter"/>
</dbReference>
<evidence type="ECO:0000313" key="2">
    <source>
        <dbReference type="Proteomes" id="UP000585474"/>
    </source>
</evidence>
<sequence>MVGYLSASIRSVADARVGDTISHYSRRAKQSLPGYKEATPMVFCGLFPVDADQFPELRDALEKLQLNDAALKIRQTKLGSFRKATWGKPQTVPVTCHPIVPGGDKIAE</sequence>
<dbReference type="EMBL" id="BJWL01000009">
    <property type="protein sequence ID" value="GFY93865.1"/>
    <property type="molecule type" value="Genomic_DNA"/>
</dbReference>
<proteinExistence type="predicted"/>
<reference evidence="1 2" key="1">
    <citation type="submission" date="2019-07" db="EMBL/GenBank/DDBJ databases">
        <title>De Novo Assembly of kiwifruit Actinidia rufa.</title>
        <authorList>
            <person name="Sugita-Konishi S."/>
            <person name="Sato K."/>
            <person name="Mori E."/>
            <person name="Abe Y."/>
            <person name="Kisaki G."/>
            <person name="Hamano K."/>
            <person name="Suezawa K."/>
            <person name="Otani M."/>
            <person name="Fukuda T."/>
            <person name="Manabe T."/>
            <person name="Gomi K."/>
            <person name="Tabuchi M."/>
            <person name="Akimitsu K."/>
            <person name="Kataoka I."/>
        </authorList>
    </citation>
    <scope>NUCLEOTIDE SEQUENCE [LARGE SCALE GENOMIC DNA]</scope>
    <source>
        <strain evidence="2">cv. Fuchu</strain>
    </source>
</reference>
<dbReference type="SUPFAM" id="SSF54980">
    <property type="entry name" value="EF-G C-terminal domain-like"/>
    <property type="match status" value="1"/>
</dbReference>
<protein>
    <submittedName>
        <fullName evidence="1">Small GTP-binding protein</fullName>
    </submittedName>
</protein>
<dbReference type="InterPro" id="IPR006297">
    <property type="entry name" value="EF-4"/>
</dbReference>
<dbReference type="Gene3D" id="3.30.70.870">
    <property type="entry name" value="Elongation Factor G (Translational Gtpase), domain 3"/>
    <property type="match status" value="1"/>
</dbReference>
<keyword evidence="2" id="KW-1185">Reference proteome</keyword>
<dbReference type="GO" id="GO:0005525">
    <property type="term" value="F:GTP binding"/>
    <property type="evidence" value="ECO:0007669"/>
    <property type="project" value="InterPro"/>
</dbReference>
<dbReference type="InterPro" id="IPR035647">
    <property type="entry name" value="EFG_III/V"/>
</dbReference>
<dbReference type="AlphaFoldDB" id="A0A7J0F580"/>
<dbReference type="OrthoDB" id="1074at2759"/>
<accession>A0A7J0F580</accession>
<comment type="caution">
    <text evidence="1">The sequence shown here is derived from an EMBL/GenBank/DDBJ whole genome shotgun (WGS) entry which is preliminary data.</text>
</comment>